<reference evidence="6" key="2">
    <citation type="journal article" date="2021" name="Data Brief">
        <title>Draft genome sequence data of the facultative, thermophilic, xylanolytic bacterium Paenibacillus sp. strain DA-C8.</title>
        <authorList>
            <person name="Chhe C."/>
            <person name="Uke A."/>
            <person name="Baramee S."/>
            <person name="Ungkulpasvich U."/>
            <person name="Tachaapaikoon C."/>
            <person name="Pason P."/>
            <person name="Waeonukul R."/>
            <person name="Ratanakhanokchai K."/>
            <person name="Kosugi A."/>
        </authorList>
    </citation>
    <scope>NUCLEOTIDE SEQUENCE</scope>
    <source>
        <strain evidence="6">DA-C8</strain>
    </source>
</reference>
<dbReference type="GO" id="GO:0030272">
    <property type="term" value="F:5-formyltetrahydrofolate cyclo-ligase activity"/>
    <property type="evidence" value="ECO:0007669"/>
    <property type="project" value="UniProtKB-EC"/>
</dbReference>
<evidence type="ECO:0000313" key="7">
    <source>
        <dbReference type="Proteomes" id="UP000654993"/>
    </source>
</evidence>
<dbReference type="RefSeq" id="WP_200965375.1">
    <property type="nucleotide sequence ID" value="NZ_BMAQ01000003.1"/>
</dbReference>
<dbReference type="NCBIfam" id="TIGR02727">
    <property type="entry name" value="MTHFS_bact"/>
    <property type="match status" value="1"/>
</dbReference>
<evidence type="ECO:0000313" key="6">
    <source>
        <dbReference type="EMBL" id="GFR37073.1"/>
    </source>
</evidence>
<comment type="cofactor">
    <cofactor evidence="5">
        <name>Mg(2+)</name>
        <dbReference type="ChEBI" id="CHEBI:18420"/>
    </cofactor>
</comment>
<protein>
    <recommendedName>
        <fullName evidence="5">5-formyltetrahydrofolate cyclo-ligase</fullName>
        <ecNumber evidence="5">6.3.3.2</ecNumber>
    </recommendedName>
</protein>
<dbReference type="InterPro" id="IPR024185">
    <property type="entry name" value="FTHF_cligase-like_sf"/>
</dbReference>
<dbReference type="PANTHER" id="PTHR23407">
    <property type="entry name" value="ATPASE INHIBITOR/5-FORMYLTETRAHYDROFOLATE CYCLO-LIGASE"/>
    <property type="match status" value="1"/>
</dbReference>
<dbReference type="GO" id="GO:0046872">
    <property type="term" value="F:metal ion binding"/>
    <property type="evidence" value="ECO:0007669"/>
    <property type="project" value="UniProtKB-KW"/>
</dbReference>
<evidence type="ECO:0000256" key="2">
    <source>
        <dbReference type="ARBA" id="ARBA00022741"/>
    </source>
</evidence>
<keyword evidence="5" id="KW-0479">Metal-binding</keyword>
<dbReference type="GO" id="GO:0009396">
    <property type="term" value="P:folic acid-containing compound biosynthetic process"/>
    <property type="evidence" value="ECO:0007669"/>
    <property type="project" value="TreeGrafter"/>
</dbReference>
<dbReference type="Proteomes" id="UP000654993">
    <property type="component" value="Unassembled WGS sequence"/>
</dbReference>
<feature type="binding site" evidence="4">
    <location>
        <position position="77"/>
    </location>
    <ligand>
        <name>substrate</name>
    </ligand>
</feature>
<dbReference type="PANTHER" id="PTHR23407:SF1">
    <property type="entry name" value="5-FORMYLTETRAHYDROFOLATE CYCLO-LIGASE"/>
    <property type="match status" value="1"/>
</dbReference>
<keyword evidence="7" id="KW-1185">Reference proteome</keyword>
<evidence type="ECO:0000256" key="5">
    <source>
        <dbReference type="RuleBase" id="RU361279"/>
    </source>
</evidence>
<evidence type="ECO:0000256" key="3">
    <source>
        <dbReference type="ARBA" id="ARBA00022840"/>
    </source>
</evidence>
<dbReference type="AlphaFoldDB" id="A0A916VES2"/>
<comment type="caution">
    <text evidence="6">The sequence shown here is derived from an EMBL/GenBank/DDBJ whole genome shotgun (WGS) entry which is preliminary data.</text>
</comment>
<comment type="catalytic activity">
    <reaction evidence="5">
        <text>(6S)-5-formyl-5,6,7,8-tetrahydrofolate + ATP = (6R)-5,10-methenyltetrahydrofolate + ADP + phosphate</text>
        <dbReference type="Rhea" id="RHEA:10488"/>
        <dbReference type="ChEBI" id="CHEBI:30616"/>
        <dbReference type="ChEBI" id="CHEBI:43474"/>
        <dbReference type="ChEBI" id="CHEBI:57455"/>
        <dbReference type="ChEBI" id="CHEBI:57457"/>
        <dbReference type="ChEBI" id="CHEBI:456216"/>
        <dbReference type="EC" id="6.3.3.2"/>
    </reaction>
</comment>
<feature type="binding site" evidence="4">
    <location>
        <begin position="10"/>
        <end position="14"/>
    </location>
    <ligand>
        <name>ATP</name>
        <dbReference type="ChEBI" id="CHEBI:30616"/>
    </ligand>
</feature>
<dbReference type="Pfam" id="PF01812">
    <property type="entry name" value="5-FTHF_cyc-lig"/>
    <property type="match status" value="1"/>
</dbReference>
<dbReference type="PIRSF" id="PIRSF006806">
    <property type="entry name" value="FTHF_cligase"/>
    <property type="match status" value="1"/>
</dbReference>
<dbReference type="EMBL" id="BMAQ01000003">
    <property type="protein sequence ID" value="GFR37073.1"/>
    <property type="molecule type" value="Genomic_DNA"/>
</dbReference>
<reference evidence="6" key="1">
    <citation type="submission" date="2020-08" db="EMBL/GenBank/DDBJ databases">
        <authorList>
            <person name="Uke A."/>
            <person name="Chhe C."/>
            <person name="Baramee S."/>
            <person name="Kosugi A."/>
        </authorList>
    </citation>
    <scope>NUCLEOTIDE SEQUENCE</scope>
    <source>
        <strain evidence="6">DA-C8</strain>
    </source>
</reference>
<evidence type="ECO:0000256" key="4">
    <source>
        <dbReference type="PIRSR" id="PIRSR006806-1"/>
    </source>
</evidence>
<keyword evidence="2 4" id="KW-0547">Nucleotide-binding</keyword>
<accession>A0A916VES2</accession>
<dbReference type="GO" id="GO:0005524">
    <property type="term" value="F:ATP binding"/>
    <property type="evidence" value="ECO:0007669"/>
    <property type="project" value="UniProtKB-KW"/>
</dbReference>
<proteinExistence type="inferred from homology"/>
<gene>
    <name evidence="6" type="ORF">PRECH8_03690</name>
</gene>
<organism evidence="6 7">
    <name type="scientific">Insulibacter thermoxylanivorax</name>
    <dbReference type="NCBI Taxonomy" id="2749268"/>
    <lineage>
        <taxon>Bacteria</taxon>
        <taxon>Bacillati</taxon>
        <taxon>Bacillota</taxon>
        <taxon>Bacilli</taxon>
        <taxon>Bacillales</taxon>
        <taxon>Paenibacillaceae</taxon>
        <taxon>Insulibacter</taxon>
    </lineage>
</organism>
<dbReference type="EC" id="6.3.3.2" evidence="5"/>
<dbReference type="SUPFAM" id="SSF100950">
    <property type="entry name" value="NagB/RpiA/CoA transferase-like"/>
    <property type="match status" value="1"/>
</dbReference>
<dbReference type="InterPro" id="IPR037171">
    <property type="entry name" value="NagB/RpiA_transferase-like"/>
</dbReference>
<feature type="binding site" evidence="4">
    <location>
        <begin position="157"/>
        <end position="165"/>
    </location>
    <ligand>
        <name>ATP</name>
        <dbReference type="ChEBI" id="CHEBI:30616"/>
    </ligand>
</feature>
<keyword evidence="5" id="KW-0460">Magnesium</keyword>
<keyword evidence="3 4" id="KW-0067">ATP-binding</keyword>
<feature type="binding site" evidence="4">
    <location>
        <position position="72"/>
    </location>
    <ligand>
        <name>substrate</name>
    </ligand>
</feature>
<evidence type="ECO:0000256" key="1">
    <source>
        <dbReference type="ARBA" id="ARBA00010638"/>
    </source>
</evidence>
<dbReference type="InterPro" id="IPR002698">
    <property type="entry name" value="FTHF_cligase"/>
</dbReference>
<dbReference type="GO" id="GO:0035999">
    <property type="term" value="P:tetrahydrofolate interconversion"/>
    <property type="evidence" value="ECO:0007669"/>
    <property type="project" value="TreeGrafter"/>
</dbReference>
<name>A0A916VES2_9BACL</name>
<sequence length="216" mass="24577">MHLDEVRRRKSELRNKIIQTRDELPPEERSSKSEAICERLIQHLKQELKLGRMDGRSVHNRSEAPCTILTYLSFGSEVDLYPFISWCWQQGGRIAAPRTIPAERALVFHYIEGLADTEPVPPYGIREPLASLPAVIDPAVIDMIIMPGTAFDEHGHRLGYGAGYYDRYLAQIAARLGKLPPLVAVCYELQIVEQIPAEEHDVKMQVIITESRKIYT</sequence>
<comment type="similarity">
    <text evidence="1 5">Belongs to the 5-formyltetrahydrofolate cyclo-ligase family.</text>
</comment>
<dbReference type="Gene3D" id="3.40.50.10420">
    <property type="entry name" value="NagB/RpiA/CoA transferase-like"/>
    <property type="match status" value="1"/>
</dbReference>